<proteinExistence type="predicted"/>
<dbReference type="AlphaFoldDB" id="A0A396HBF5"/>
<name>A0A396HBF5_MEDTR</name>
<evidence type="ECO:0000313" key="1">
    <source>
        <dbReference type="EMBL" id="RHN50556.1"/>
    </source>
</evidence>
<protein>
    <submittedName>
        <fullName evidence="1">Uncharacterized protein</fullName>
    </submittedName>
</protein>
<accession>A0A396HBF5</accession>
<dbReference type="EMBL" id="PSQE01000006">
    <property type="protein sequence ID" value="RHN50556.1"/>
    <property type="molecule type" value="Genomic_DNA"/>
</dbReference>
<reference evidence="1" key="1">
    <citation type="journal article" date="2018" name="Nat. Plants">
        <title>Whole-genome landscape of Medicago truncatula symbiotic genes.</title>
        <authorList>
            <person name="Pecrix Y."/>
            <person name="Gamas P."/>
            <person name="Carrere S."/>
        </authorList>
    </citation>
    <scope>NUCLEOTIDE SEQUENCE</scope>
    <source>
        <tissue evidence="1">Leaves</tissue>
    </source>
</reference>
<dbReference type="Proteomes" id="UP000265566">
    <property type="component" value="Chromosome 6"/>
</dbReference>
<sequence>MFLHHTCNFVNYDEEGYILDYGNFANYDEEGYILDYGKTINHLQAAAIKEFLLLYGIGKEESLQGSITYTSVDSNDEKETSCVVQTGESTTNGQENIDTEMSLFEMCNKNRKIFEP</sequence>
<comment type="caution">
    <text evidence="1">The sequence shown here is derived from an EMBL/GenBank/DDBJ whole genome shotgun (WGS) entry which is preliminary data.</text>
</comment>
<dbReference type="Gramene" id="rna34855">
    <property type="protein sequence ID" value="RHN50556.1"/>
    <property type="gene ID" value="gene34855"/>
</dbReference>
<gene>
    <name evidence="1" type="ORF">MtrunA17_Chr6g0458731</name>
</gene>
<organism evidence="1">
    <name type="scientific">Medicago truncatula</name>
    <name type="common">Barrel medic</name>
    <name type="synonym">Medicago tribuloides</name>
    <dbReference type="NCBI Taxonomy" id="3880"/>
    <lineage>
        <taxon>Eukaryota</taxon>
        <taxon>Viridiplantae</taxon>
        <taxon>Streptophyta</taxon>
        <taxon>Embryophyta</taxon>
        <taxon>Tracheophyta</taxon>
        <taxon>Spermatophyta</taxon>
        <taxon>Magnoliopsida</taxon>
        <taxon>eudicotyledons</taxon>
        <taxon>Gunneridae</taxon>
        <taxon>Pentapetalae</taxon>
        <taxon>rosids</taxon>
        <taxon>fabids</taxon>
        <taxon>Fabales</taxon>
        <taxon>Fabaceae</taxon>
        <taxon>Papilionoideae</taxon>
        <taxon>50 kb inversion clade</taxon>
        <taxon>NPAAA clade</taxon>
        <taxon>Hologalegina</taxon>
        <taxon>IRL clade</taxon>
        <taxon>Trifolieae</taxon>
        <taxon>Medicago</taxon>
    </lineage>
</organism>